<feature type="region of interest" description="Disordered" evidence="1">
    <location>
        <begin position="363"/>
        <end position="386"/>
    </location>
</feature>
<comment type="caution">
    <text evidence="2">The sequence shown here is derived from an EMBL/GenBank/DDBJ whole genome shotgun (WGS) entry which is preliminary data.</text>
</comment>
<proteinExistence type="predicted"/>
<feature type="region of interest" description="Disordered" evidence="1">
    <location>
        <begin position="58"/>
        <end position="79"/>
    </location>
</feature>
<dbReference type="AlphaFoldDB" id="A0A9Q0M6T8"/>
<name>A0A9Q0M6T8_BLOTA</name>
<feature type="compositionally biased region" description="Low complexity" evidence="1">
    <location>
        <begin position="59"/>
        <end position="70"/>
    </location>
</feature>
<sequence length="386" mass="42221">MQATHHPFAPHHQTNNLANLGLNNGIIQLIPQHEPTIWPNVATEIDYGLLVNNDESTISQQSQQQHQQSQLKLNSMSESNDMSQATQIVLLPSPNLNLVANVPKQPESLQQQQQQQAQPQQPVQMIVQNDGGYQLLTSIPNVNVLVPTNLLLTNGYILIPNSPVTCPGQIETVTSDTQPNETDQTNNPLFLKQWVDGTNGVTTQPQMLQFESISAEQPMTLEPECEYIALTDSGTQTAVLNTLPESNGQINQTAHLISSNGQIVGIIGSDQIGQILQTDSSMDNPVLLTACIDPNDNTLNQLISGAATQVDGVTNSYDINTILASTISSITGVEQTKSDQNQAKQWLKDSYIVNRALKALKKNAKQQSATAHHHPTNRPHLQSVRR</sequence>
<accession>A0A9Q0M6T8</accession>
<feature type="compositionally biased region" description="Basic residues" evidence="1">
    <location>
        <begin position="371"/>
        <end position="386"/>
    </location>
</feature>
<gene>
    <name evidence="2" type="ORF">RDWZM_006810</name>
</gene>
<reference evidence="2" key="1">
    <citation type="submission" date="2022-12" db="EMBL/GenBank/DDBJ databases">
        <title>Genome assemblies of Blomia tropicalis.</title>
        <authorList>
            <person name="Cui Y."/>
        </authorList>
    </citation>
    <scope>NUCLEOTIDE SEQUENCE</scope>
    <source>
        <tissue evidence="2">Adult mites</tissue>
    </source>
</reference>
<dbReference type="OMA" id="LEPECEY"/>
<dbReference type="EMBL" id="JAPWDV010000002">
    <property type="protein sequence ID" value="KAJ6220998.1"/>
    <property type="molecule type" value="Genomic_DNA"/>
</dbReference>
<keyword evidence="3" id="KW-1185">Reference proteome</keyword>
<organism evidence="2 3">
    <name type="scientific">Blomia tropicalis</name>
    <name type="common">Mite</name>
    <dbReference type="NCBI Taxonomy" id="40697"/>
    <lineage>
        <taxon>Eukaryota</taxon>
        <taxon>Metazoa</taxon>
        <taxon>Ecdysozoa</taxon>
        <taxon>Arthropoda</taxon>
        <taxon>Chelicerata</taxon>
        <taxon>Arachnida</taxon>
        <taxon>Acari</taxon>
        <taxon>Acariformes</taxon>
        <taxon>Sarcoptiformes</taxon>
        <taxon>Astigmata</taxon>
        <taxon>Glycyphagoidea</taxon>
        <taxon>Echimyopodidae</taxon>
        <taxon>Blomia</taxon>
    </lineage>
</organism>
<evidence type="ECO:0000256" key="1">
    <source>
        <dbReference type="SAM" id="MobiDB-lite"/>
    </source>
</evidence>
<evidence type="ECO:0000313" key="3">
    <source>
        <dbReference type="Proteomes" id="UP001142055"/>
    </source>
</evidence>
<dbReference type="Proteomes" id="UP001142055">
    <property type="component" value="Chromosome 2"/>
</dbReference>
<protein>
    <submittedName>
        <fullName evidence="2">Uncharacterized protein</fullName>
    </submittedName>
</protein>
<evidence type="ECO:0000313" key="2">
    <source>
        <dbReference type="EMBL" id="KAJ6220998.1"/>
    </source>
</evidence>